<accession>A0A843ANR6</accession>
<sequence length="225" mass="24247">MGNINQDKQKLLLIMQELKKDYEAGNISEDKYKYLSNEYSNRIANLDATNRIRSMQGRKSDEKLKSHSVQRSMAEASKKEDQDLINKYVVKSKEDKNIKENVPVSNKGKYAILAVVCLIGAFLVGISFGLFTTPQTAIPAASVMVDDTAFPDFLANATNITSDNSNIQTTTDVSVDTNSSSDGSDSGDSNDDSDNGSNGKDDGDNSDSGDSGGGNSDNSESKTSN</sequence>
<reference evidence="3" key="1">
    <citation type="submission" date="2020-10" db="EMBL/GenBank/DDBJ databases">
        <title>Dehalococcoides mccartyi of a TCE/Cr reducing biochatode.</title>
        <authorList>
            <person name="Matturro B."/>
        </authorList>
    </citation>
    <scope>NUCLEOTIDE SEQUENCE</scope>
    <source>
        <strain evidence="3">Bin4</strain>
    </source>
</reference>
<evidence type="ECO:0000256" key="1">
    <source>
        <dbReference type="SAM" id="MobiDB-lite"/>
    </source>
</evidence>
<comment type="caution">
    <text evidence="3">The sequence shown here is derived from an EMBL/GenBank/DDBJ whole genome shotgun (WGS) entry which is preliminary data.</text>
</comment>
<feature type="compositionally biased region" description="Polar residues" evidence="1">
    <location>
        <begin position="163"/>
        <end position="177"/>
    </location>
</feature>
<proteinExistence type="predicted"/>
<dbReference type="EMBL" id="JADIIN010000023">
    <property type="protein sequence ID" value="MBF4468450.1"/>
    <property type="molecule type" value="Genomic_DNA"/>
</dbReference>
<dbReference type="RefSeq" id="WP_155930680.1">
    <property type="nucleotide sequence ID" value="NZ_JADIIN010000023.1"/>
</dbReference>
<feature type="region of interest" description="Disordered" evidence="1">
    <location>
        <begin position="163"/>
        <end position="225"/>
    </location>
</feature>
<gene>
    <name evidence="3" type="ORF">ISP01_03495</name>
</gene>
<protein>
    <submittedName>
        <fullName evidence="3">Uncharacterized protein</fullName>
    </submittedName>
</protein>
<keyword evidence="2" id="KW-0472">Membrane</keyword>
<evidence type="ECO:0000313" key="3">
    <source>
        <dbReference type="EMBL" id="MBF4468450.1"/>
    </source>
</evidence>
<name>A0A843ANR6_METAZ</name>
<dbReference type="Proteomes" id="UP000658733">
    <property type="component" value="Unassembled WGS sequence"/>
</dbReference>
<keyword evidence="2" id="KW-0812">Transmembrane</keyword>
<evidence type="ECO:0000313" key="4">
    <source>
        <dbReference type="Proteomes" id="UP000658733"/>
    </source>
</evidence>
<evidence type="ECO:0000256" key="2">
    <source>
        <dbReference type="SAM" id="Phobius"/>
    </source>
</evidence>
<dbReference type="AlphaFoldDB" id="A0A843ANR6"/>
<organism evidence="3 4">
    <name type="scientific">Methanobrevibacter arboriphilus</name>
    <dbReference type="NCBI Taxonomy" id="39441"/>
    <lineage>
        <taxon>Archaea</taxon>
        <taxon>Methanobacteriati</taxon>
        <taxon>Methanobacteriota</taxon>
        <taxon>Methanomada group</taxon>
        <taxon>Methanobacteria</taxon>
        <taxon>Methanobacteriales</taxon>
        <taxon>Methanobacteriaceae</taxon>
        <taxon>Methanobrevibacter</taxon>
    </lineage>
</organism>
<feature type="region of interest" description="Disordered" evidence="1">
    <location>
        <begin position="54"/>
        <end position="76"/>
    </location>
</feature>
<feature type="transmembrane region" description="Helical" evidence="2">
    <location>
        <begin position="110"/>
        <end position="131"/>
    </location>
</feature>
<feature type="compositionally biased region" description="Low complexity" evidence="1">
    <location>
        <begin position="178"/>
        <end position="187"/>
    </location>
</feature>
<keyword evidence="2" id="KW-1133">Transmembrane helix</keyword>